<proteinExistence type="predicted"/>
<keyword evidence="1" id="KW-0812">Transmembrane</keyword>
<comment type="caution">
    <text evidence="2">The sequence shown here is derived from an EMBL/GenBank/DDBJ whole genome shotgun (WGS) entry which is preliminary data.</text>
</comment>
<keyword evidence="3" id="KW-1185">Reference proteome</keyword>
<dbReference type="AlphaFoldDB" id="A0A0D6MIQ5"/>
<keyword evidence="1" id="KW-1133">Transmembrane helix</keyword>
<organism evidence="2 3">
    <name type="scientific">Tanticharoenia sakaeratensis NBRC 103193</name>
    <dbReference type="NCBI Taxonomy" id="1231623"/>
    <lineage>
        <taxon>Bacteria</taxon>
        <taxon>Pseudomonadati</taxon>
        <taxon>Pseudomonadota</taxon>
        <taxon>Alphaproteobacteria</taxon>
        <taxon>Acetobacterales</taxon>
        <taxon>Acetobacteraceae</taxon>
        <taxon>Tanticharoenia</taxon>
    </lineage>
</organism>
<feature type="transmembrane region" description="Helical" evidence="1">
    <location>
        <begin position="25"/>
        <end position="44"/>
    </location>
</feature>
<evidence type="ECO:0000313" key="2">
    <source>
        <dbReference type="EMBL" id="GAN53163.1"/>
    </source>
</evidence>
<name>A0A0D6MIQ5_9PROT</name>
<evidence type="ECO:0000313" key="3">
    <source>
        <dbReference type="Proteomes" id="UP000032679"/>
    </source>
</evidence>
<dbReference type="STRING" id="1231623.Tasa_007_008"/>
<keyword evidence="1" id="KW-0472">Membrane</keyword>
<gene>
    <name evidence="2" type="ORF">Tasa_007_008</name>
</gene>
<sequence>MAVEALIMPGADRAKNDAARLIPEIGSGMLGALLFCLSLIFLAHPSGLAIKHGRHLAGMERHVAHTGRVSRSIR</sequence>
<evidence type="ECO:0000256" key="1">
    <source>
        <dbReference type="SAM" id="Phobius"/>
    </source>
</evidence>
<dbReference type="Proteomes" id="UP000032679">
    <property type="component" value="Unassembled WGS sequence"/>
</dbReference>
<protein>
    <submittedName>
        <fullName evidence="2">Uncharacterized protein</fullName>
    </submittedName>
</protein>
<reference evidence="2 3" key="1">
    <citation type="submission" date="2012-10" db="EMBL/GenBank/DDBJ databases">
        <title>Genome sequencing of Tanticharoenia sakaeratensis NBRC 103193.</title>
        <authorList>
            <person name="Azuma Y."/>
            <person name="Hadano H."/>
            <person name="Hirakawa H."/>
            <person name="Matsushita K."/>
        </authorList>
    </citation>
    <scope>NUCLEOTIDE SEQUENCE [LARGE SCALE GENOMIC DNA]</scope>
    <source>
        <strain evidence="2 3">NBRC 103193</strain>
    </source>
</reference>
<accession>A0A0D6MIQ5</accession>
<dbReference type="EMBL" id="BALE01000007">
    <property type="protein sequence ID" value="GAN53163.1"/>
    <property type="molecule type" value="Genomic_DNA"/>
</dbReference>